<keyword evidence="4" id="KW-1185">Reference proteome</keyword>
<keyword evidence="1" id="KW-0732">Signal</keyword>
<dbReference type="RefSeq" id="WP_163345617.1">
    <property type="nucleotide sequence ID" value="NZ_CP048409.1"/>
</dbReference>
<protein>
    <submittedName>
        <fullName evidence="3">VCBS repeat-containing protein</fullName>
    </submittedName>
</protein>
<name>A0A6C0RCD5_9BACT</name>
<dbReference type="PANTHER" id="PTHR16026">
    <property type="entry name" value="CARTILAGE ACIDIC PROTEIN 1"/>
    <property type="match status" value="1"/>
</dbReference>
<accession>A0A6C0RCD5</accession>
<dbReference type="PANTHER" id="PTHR16026:SF0">
    <property type="entry name" value="CARTILAGE ACIDIC PROTEIN 1"/>
    <property type="match status" value="1"/>
</dbReference>
<dbReference type="PROSITE" id="PS51257">
    <property type="entry name" value="PROKAR_LIPOPROTEIN"/>
    <property type="match status" value="1"/>
</dbReference>
<dbReference type="AlphaFoldDB" id="A0A6C0RCD5"/>
<organism evidence="3 4">
    <name type="scientific">Draconibacterium halophilum</name>
    <dbReference type="NCBI Taxonomy" id="2706887"/>
    <lineage>
        <taxon>Bacteria</taxon>
        <taxon>Pseudomonadati</taxon>
        <taxon>Bacteroidota</taxon>
        <taxon>Bacteroidia</taxon>
        <taxon>Marinilabiliales</taxon>
        <taxon>Prolixibacteraceae</taxon>
        <taxon>Draconibacterium</taxon>
    </lineage>
</organism>
<dbReference type="InterPro" id="IPR027039">
    <property type="entry name" value="Crtac1"/>
</dbReference>
<gene>
    <name evidence="3" type="ORF">G0Q07_08135</name>
</gene>
<dbReference type="Proteomes" id="UP000474630">
    <property type="component" value="Chromosome"/>
</dbReference>
<evidence type="ECO:0000259" key="2">
    <source>
        <dbReference type="Pfam" id="PF07593"/>
    </source>
</evidence>
<evidence type="ECO:0000313" key="3">
    <source>
        <dbReference type="EMBL" id="QIA07696.1"/>
    </source>
</evidence>
<evidence type="ECO:0000256" key="1">
    <source>
        <dbReference type="ARBA" id="ARBA00022729"/>
    </source>
</evidence>
<dbReference type="InterPro" id="IPR013517">
    <property type="entry name" value="FG-GAP"/>
</dbReference>
<dbReference type="Pfam" id="PF07593">
    <property type="entry name" value="UnbV_ASPIC"/>
    <property type="match status" value="1"/>
</dbReference>
<dbReference type="SUPFAM" id="SSF69318">
    <property type="entry name" value="Integrin alpha N-terminal domain"/>
    <property type="match status" value="3"/>
</dbReference>
<dbReference type="InterPro" id="IPR011519">
    <property type="entry name" value="UnbV_ASPIC"/>
</dbReference>
<sequence length="1105" mass="123345">MVKNVITAIVVFGLFFSCANKTEEHLAATLFQFVPAKNSGVDFVNSVKDEKDFNIFTYRNFYNGGGVGIGDINNDGFSDIYMIANMGENKLYLNQGDFTFKDITEKAGVSGKRAWSTGVAMVDVNQDGLLDIYVCNAGNVEGDDHKNELFINNGDLTFTDKATDYNLDDAGYTTHAAFFDYDSDGDLDVYILNNSFIPVNSLGYSNRRMLRSDEWSLPDEYRGGGDKLMQNDNGKFVDVSEEAGIMGSLIAFGMGVTVGDINQDMLPDIYISNDFYECDYMYINQGDGTFKESLRDYIQHLSMSSMGADLADINNDGYAEIFVTDMLPEGDERLKNTSEFETYDLVDMKYDLGFYNQYMQNALHLNNGNETFSEIAYYSGSAQTDWSWGALLLDMDNDGYRDIYVSNGIYYDLTDMDFMDYFADKIMQKMKQSGEKEEVENIISQMPSNPIPNYALRNNGNLTFENMAASWGLDVPSFSNGSAYGDLDNDGDLDLVISNVNQICHLFRNTTSDKGLNNYIAVDLKGGDKNIFGIGAAVYVYYNGLTLKQEEFPTRGFQSSVGYRLNFGLANHQQADSVVVYWPNGYKQRIDNVAANSWLTLDVNNATTSYNSLPKIETEEEIFEQKQTAFEKHNENVYIDFEQEGLVPHKTSREGPAIAVGDINGDNRDDVFIGGATDEIAQLWIQNQAGDFIKRNSNDLATDKLFEDTAALLFDADDDGDTDLYVGSGGNDAPSADEKLMDRLYLNDGRGNFTHAASALPNMRYNTSVIAANDFDADGDADLFIGNMGVSQIYGINPKQYLLENDGHGNFTDVTESKAYKLMDAGMVTDALWYDINNDERKELIVVGEWMAPKIYASNGRRLQELSSSLDSLTGWWNAVSAADLNLDGTADLVLGNRGLNMYYHASHENPAKMFIHDFDNNGTVEQILTRHLDGMDKPIPLKRELTNQIVSLKKTNLTFSDFAIKSIYEILPSELLDNSLVKDTRIFESVVAYNNGDLQFSIDTLPAEIQFSSVNRILTTDVNGDNYPDLLLGGNDFDYKPQFGRLDAGFFHLLEGGEQGFSRISRSGIKGTGMVRSLNQITINKTKHLLIGINDEKAQLYKIK</sequence>
<reference evidence="3 4" key="1">
    <citation type="submission" date="2020-02" db="EMBL/GenBank/DDBJ databases">
        <title>Genome sequencing for Draconibacterium sp. strain M1.</title>
        <authorList>
            <person name="Park S.-J."/>
        </authorList>
    </citation>
    <scope>NUCLEOTIDE SEQUENCE [LARGE SCALE GENOMIC DNA]</scope>
    <source>
        <strain evidence="3 4">M1</strain>
    </source>
</reference>
<feature type="domain" description="ASPIC/UnbV" evidence="2">
    <location>
        <begin position="533"/>
        <end position="599"/>
    </location>
</feature>
<dbReference type="Gene3D" id="2.130.10.130">
    <property type="entry name" value="Integrin alpha, N-terminal"/>
    <property type="match status" value="4"/>
</dbReference>
<evidence type="ECO:0000313" key="4">
    <source>
        <dbReference type="Proteomes" id="UP000474630"/>
    </source>
</evidence>
<dbReference type="Pfam" id="PF13517">
    <property type="entry name" value="FG-GAP_3"/>
    <property type="match status" value="6"/>
</dbReference>
<dbReference type="InterPro" id="IPR028994">
    <property type="entry name" value="Integrin_alpha_N"/>
</dbReference>
<proteinExistence type="predicted"/>
<dbReference type="EMBL" id="CP048409">
    <property type="protein sequence ID" value="QIA07696.1"/>
    <property type="molecule type" value="Genomic_DNA"/>
</dbReference>
<dbReference type="KEGG" id="drc:G0Q07_08135"/>